<evidence type="ECO:0000256" key="2">
    <source>
        <dbReference type="ARBA" id="ARBA00022574"/>
    </source>
</evidence>
<reference evidence="8" key="1">
    <citation type="submission" date="2023-02" db="EMBL/GenBank/DDBJ databases">
        <title>Mating type loci evolution in Malassezia.</title>
        <authorList>
            <person name="Coelho M.A."/>
        </authorList>
    </citation>
    <scope>NUCLEOTIDE SEQUENCE</scope>
    <source>
        <strain evidence="8">CBS 14136</strain>
    </source>
</reference>
<dbReference type="SUPFAM" id="SSF50978">
    <property type="entry name" value="WD40 repeat-like"/>
    <property type="match status" value="1"/>
</dbReference>
<dbReference type="PANTHER" id="PTHR44019">
    <property type="entry name" value="WD REPEAT-CONTAINING PROTEIN 55"/>
    <property type="match status" value="1"/>
</dbReference>
<dbReference type="SMART" id="SM00320">
    <property type="entry name" value="WD40"/>
    <property type="match status" value="5"/>
</dbReference>
<comment type="similarity">
    <text evidence="1">Belongs to the WD repeat WDR55 family.</text>
</comment>
<evidence type="ECO:0000256" key="6">
    <source>
        <dbReference type="PROSITE-ProRule" id="PRU00221"/>
    </source>
</evidence>
<feature type="compositionally biased region" description="Basic and acidic residues" evidence="7">
    <location>
        <begin position="405"/>
        <end position="414"/>
    </location>
</feature>
<evidence type="ECO:0000256" key="1">
    <source>
        <dbReference type="ARBA" id="ARBA00007625"/>
    </source>
</evidence>
<evidence type="ECO:0000256" key="7">
    <source>
        <dbReference type="SAM" id="MobiDB-lite"/>
    </source>
</evidence>
<keyword evidence="3" id="KW-0677">Repeat</keyword>
<evidence type="ECO:0000256" key="3">
    <source>
        <dbReference type="ARBA" id="ARBA00022737"/>
    </source>
</evidence>
<protein>
    <recommendedName>
        <fullName evidence="4">WD repeat-containing protein JIP5</fullName>
    </recommendedName>
    <alternativeName>
        <fullName evidence="5">WD repeat-containing protein jip5</fullName>
    </alternativeName>
</protein>
<dbReference type="Gene3D" id="2.130.10.10">
    <property type="entry name" value="YVTN repeat-like/Quinoprotein amine dehydrogenase"/>
    <property type="match status" value="2"/>
</dbReference>
<accession>A0AAF0F4R3</accession>
<dbReference type="AlphaFoldDB" id="A0AAF0F4R3"/>
<feature type="repeat" description="WD" evidence="6">
    <location>
        <begin position="119"/>
        <end position="145"/>
    </location>
</feature>
<dbReference type="PANTHER" id="PTHR44019:SF20">
    <property type="entry name" value="WD REPEAT-CONTAINING PROTEIN 55"/>
    <property type="match status" value="1"/>
</dbReference>
<evidence type="ECO:0000256" key="5">
    <source>
        <dbReference type="ARBA" id="ARBA00039514"/>
    </source>
</evidence>
<dbReference type="Pfam" id="PF00400">
    <property type="entry name" value="WD40"/>
    <property type="match status" value="2"/>
</dbReference>
<proteinExistence type="inferred from homology"/>
<evidence type="ECO:0000256" key="4">
    <source>
        <dbReference type="ARBA" id="ARBA00039238"/>
    </source>
</evidence>
<gene>
    <name evidence="8" type="ORF">MPSI1_001356</name>
</gene>
<dbReference type="InterPro" id="IPR050505">
    <property type="entry name" value="WDR55/POC1"/>
</dbReference>
<keyword evidence="9" id="KW-1185">Reference proteome</keyword>
<keyword evidence="2 6" id="KW-0853">WD repeat</keyword>
<dbReference type="InterPro" id="IPR019775">
    <property type="entry name" value="WD40_repeat_CS"/>
</dbReference>
<sequence>MDISLSSDALDISFHPNEDTHWLAVGLINGKVQLIDYSPLASQSSTESKDASQKLHRRIWSHRISRKSCRGVTFDKQGERIYAIFKDRSLVVLDTRTGEVVQRIENAHDSAPSRILSIDSNLIATGDDDGVVRVWDMAKAKEDAHPIQSYDHHTDWITDMLWCDNLDAPRQSSKETQKRKREAKEEQVARSRLVCTSGDGTLSVINIRAKKNGVEVSEDQEDELLSAAAIKRGKKLVIGTQLGILSLWVSSRGLLDHVDRFPGHPASVDAICTLDDDTILTGSSDGLIRVVQLFPHKLLGVVADHDGMPVEVIRRKGNFVASLGHASECKLTDLRPLLEGDEEADPDQNNVIQVEIPGATRSTEVSDGSDSSSDDDKDNQEQEKKRQRNRANPISPAKSSVNTDQDAKDFFADL</sequence>
<evidence type="ECO:0000313" key="8">
    <source>
        <dbReference type="EMBL" id="WFD42708.1"/>
    </source>
</evidence>
<dbReference type="InterPro" id="IPR036322">
    <property type="entry name" value="WD40_repeat_dom_sf"/>
</dbReference>
<evidence type="ECO:0000313" key="9">
    <source>
        <dbReference type="Proteomes" id="UP001214628"/>
    </source>
</evidence>
<name>A0AAF0F4R3_9BASI</name>
<dbReference type="InterPro" id="IPR015943">
    <property type="entry name" value="WD40/YVTN_repeat-like_dom_sf"/>
</dbReference>
<dbReference type="PROSITE" id="PS50082">
    <property type="entry name" value="WD_REPEATS_2"/>
    <property type="match status" value="1"/>
</dbReference>
<dbReference type="EMBL" id="CP118375">
    <property type="protein sequence ID" value="WFD42708.1"/>
    <property type="molecule type" value="Genomic_DNA"/>
</dbReference>
<feature type="region of interest" description="Disordered" evidence="7">
    <location>
        <begin position="340"/>
        <end position="414"/>
    </location>
</feature>
<dbReference type="InterPro" id="IPR001680">
    <property type="entry name" value="WD40_rpt"/>
</dbReference>
<dbReference type="PROSITE" id="PS00678">
    <property type="entry name" value="WD_REPEATS_1"/>
    <property type="match status" value="1"/>
</dbReference>
<dbReference type="Proteomes" id="UP001214628">
    <property type="component" value="Chromosome 1"/>
</dbReference>
<organism evidence="8 9">
    <name type="scientific">Malassezia psittaci</name>
    <dbReference type="NCBI Taxonomy" id="1821823"/>
    <lineage>
        <taxon>Eukaryota</taxon>
        <taxon>Fungi</taxon>
        <taxon>Dikarya</taxon>
        <taxon>Basidiomycota</taxon>
        <taxon>Ustilaginomycotina</taxon>
        <taxon>Malasseziomycetes</taxon>
        <taxon>Malasseziales</taxon>
        <taxon>Malasseziaceae</taxon>
        <taxon>Malassezia</taxon>
    </lineage>
</organism>